<accession>A0A432WBJ4</accession>
<dbReference type="PROSITE" id="PS51462">
    <property type="entry name" value="NUDIX"/>
    <property type="match status" value="1"/>
</dbReference>
<gene>
    <name evidence="17" type="ORF">CWE11_09890</name>
</gene>
<dbReference type="PROSITE" id="PS00893">
    <property type="entry name" value="NUDIX_BOX"/>
    <property type="match status" value="1"/>
</dbReference>
<keyword evidence="18" id="KW-1185">Reference proteome</keyword>
<evidence type="ECO:0000313" key="18">
    <source>
        <dbReference type="Proteomes" id="UP000288405"/>
    </source>
</evidence>
<proteinExistence type="inferred from homology"/>
<dbReference type="InterPro" id="IPR020084">
    <property type="entry name" value="NUDIX_hydrolase_CS"/>
</dbReference>
<evidence type="ECO:0000256" key="8">
    <source>
        <dbReference type="ARBA" id="ARBA00025164"/>
    </source>
</evidence>
<dbReference type="NCBIfam" id="TIGR00052">
    <property type="entry name" value="nudix-type nucleoside diphosphatase, YffH/AdpP family"/>
    <property type="match status" value="1"/>
</dbReference>
<evidence type="ECO:0000256" key="14">
    <source>
        <dbReference type="PIRSR" id="PIRSR604385-3"/>
    </source>
</evidence>
<dbReference type="PANTHER" id="PTHR11839:SF5">
    <property type="entry name" value="ADP-RIBOSE PYROPHOSPHATASE"/>
    <property type="match status" value="1"/>
</dbReference>
<feature type="binding site" evidence="13">
    <location>
        <position position="166"/>
    </location>
    <ligand>
        <name>Mg(2+)</name>
        <dbReference type="ChEBI" id="CHEBI:18420"/>
        <label>1</label>
    </ligand>
</feature>
<keyword evidence="6 15" id="KW-0378">Hydrolase</keyword>
<evidence type="ECO:0000256" key="3">
    <source>
        <dbReference type="ARBA" id="ARBA00012453"/>
    </source>
</evidence>
<sequence length="217" mass="24620">MNFHVKERFVQQFGPDDVEIQAVKPIYDGFFKVSQLTLRHRLFEGGWSELMQREVMDRGHAVVVIPYDPQRDAIVMLEQFRVGAIATSETPWLLELVAGMVDPGETKEEVAHRELQEEAGLTAHSIDYALSYLSSPGGMTERIYIYLAQVNSEAAASFGGLAEEHEDIRVQPLPRGKVMQLLEDGKIDNAATVIGLQWLGLHLNRYRQQWGYDPIHE</sequence>
<comment type="cofactor">
    <cofactor evidence="1 13">
        <name>Mg(2+)</name>
        <dbReference type="ChEBI" id="CHEBI:18420"/>
    </cofactor>
</comment>
<dbReference type="OrthoDB" id="5292471at2"/>
<dbReference type="NCBIfam" id="NF008003">
    <property type="entry name" value="PRK10729.1"/>
    <property type="match status" value="1"/>
</dbReference>
<feature type="binding site" evidence="13">
    <location>
        <position position="98"/>
    </location>
    <ligand>
        <name>Mg(2+)</name>
        <dbReference type="ChEBI" id="CHEBI:18420"/>
        <label>1</label>
    </ligand>
</feature>
<keyword evidence="7 13" id="KW-0460">Magnesium</keyword>
<dbReference type="GO" id="GO:0047631">
    <property type="term" value="F:ADP-ribose diphosphatase activity"/>
    <property type="evidence" value="ECO:0007669"/>
    <property type="project" value="UniProtKB-EC"/>
</dbReference>
<dbReference type="EC" id="3.6.1.13" evidence="3"/>
<feature type="binding site" evidence="13">
    <location>
        <position position="118"/>
    </location>
    <ligand>
        <name>Mg(2+)</name>
        <dbReference type="ChEBI" id="CHEBI:18420"/>
        <label>1</label>
    </ligand>
</feature>
<name>A0A432WBJ4_9GAMM</name>
<dbReference type="PANTHER" id="PTHR11839">
    <property type="entry name" value="UDP/ADP-SUGAR PYROPHOSPHATASE"/>
    <property type="match status" value="1"/>
</dbReference>
<evidence type="ECO:0000256" key="9">
    <source>
        <dbReference type="ARBA" id="ARBA00030162"/>
    </source>
</evidence>
<dbReference type="InterPro" id="IPR000086">
    <property type="entry name" value="NUDIX_hydrolase_dom"/>
</dbReference>
<dbReference type="PRINTS" id="PR00502">
    <property type="entry name" value="NUDIXFAMILY"/>
</dbReference>
<evidence type="ECO:0000256" key="11">
    <source>
        <dbReference type="ARBA" id="ARBA00033056"/>
    </source>
</evidence>
<dbReference type="AlphaFoldDB" id="A0A432WBJ4"/>
<evidence type="ECO:0000256" key="7">
    <source>
        <dbReference type="ARBA" id="ARBA00022842"/>
    </source>
</evidence>
<dbReference type="RefSeq" id="WP_126777457.1">
    <property type="nucleotide sequence ID" value="NZ_PIPM01000012.1"/>
</dbReference>
<comment type="similarity">
    <text evidence="2">Belongs to the Nudix hydrolase family. NudF subfamily.</text>
</comment>
<evidence type="ECO:0000259" key="16">
    <source>
        <dbReference type="PROSITE" id="PS51462"/>
    </source>
</evidence>
<feature type="domain" description="Nudix hydrolase" evidence="16">
    <location>
        <begin position="57"/>
        <end position="195"/>
    </location>
</feature>
<protein>
    <recommendedName>
        <fullName evidence="4">ADP-ribose pyrophosphatase</fullName>
        <ecNumber evidence="3">3.6.1.13</ecNumber>
    </recommendedName>
    <alternativeName>
        <fullName evidence="9">ADP-ribose diphosphatase</fullName>
    </alternativeName>
    <alternativeName>
        <fullName evidence="11">ADP-ribose phosphohydrolase</fullName>
    </alternativeName>
    <alternativeName>
        <fullName evidence="10">Adenosine diphosphoribose pyrophosphatase</fullName>
    </alternativeName>
</protein>
<dbReference type="GO" id="GO:0019144">
    <property type="term" value="F:ADP-sugar diphosphatase activity"/>
    <property type="evidence" value="ECO:0007669"/>
    <property type="project" value="TreeGrafter"/>
</dbReference>
<evidence type="ECO:0000256" key="10">
    <source>
        <dbReference type="ARBA" id="ARBA00030308"/>
    </source>
</evidence>
<evidence type="ECO:0000256" key="5">
    <source>
        <dbReference type="ARBA" id="ARBA00022723"/>
    </source>
</evidence>
<dbReference type="CDD" id="cd24155">
    <property type="entry name" value="NUDIX_ADPRase"/>
    <property type="match status" value="1"/>
</dbReference>
<evidence type="ECO:0000256" key="15">
    <source>
        <dbReference type="RuleBase" id="RU003476"/>
    </source>
</evidence>
<evidence type="ECO:0000256" key="12">
    <source>
        <dbReference type="ARBA" id="ARBA00049546"/>
    </source>
</evidence>
<dbReference type="GO" id="GO:0006753">
    <property type="term" value="P:nucleoside phosphate metabolic process"/>
    <property type="evidence" value="ECO:0007669"/>
    <property type="project" value="TreeGrafter"/>
</dbReference>
<feature type="short sequence motif" description="Nudix box" evidence="14">
    <location>
        <begin position="99"/>
        <end position="121"/>
    </location>
</feature>
<dbReference type="Gene3D" id="3.90.79.10">
    <property type="entry name" value="Nucleoside Triphosphate Pyrophosphohydrolase"/>
    <property type="match status" value="1"/>
</dbReference>
<organism evidence="17 18">
    <name type="scientific">Aliidiomarina sanyensis</name>
    <dbReference type="NCBI Taxonomy" id="1249555"/>
    <lineage>
        <taxon>Bacteria</taxon>
        <taxon>Pseudomonadati</taxon>
        <taxon>Pseudomonadota</taxon>
        <taxon>Gammaproteobacteria</taxon>
        <taxon>Alteromonadales</taxon>
        <taxon>Idiomarinaceae</taxon>
        <taxon>Aliidiomarina</taxon>
    </lineage>
</organism>
<evidence type="ECO:0000313" key="17">
    <source>
        <dbReference type="EMBL" id="RUO29451.1"/>
    </source>
</evidence>
<feature type="binding site" evidence="13">
    <location>
        <position position="114"/>
    </location>
    <ligand>
        <name>Mg(2+)</name>
        <dbReference type="ChEBI" id="CHEBI:18420"/>
        <label>1</label>
    </ligand>
</feature>
<dbReference type="InterPro" id="IPR015797">
    <property type="entry name" value="NUDIX_hydrolase-like_dom_sf"/>
</dbReference>
<dbReference type="Pfam" id="PF00293">
    <property type="entry name" value="NUDIX"/>
    <property type="match status" value="1"/>
</dbReference>
<keyword evidence="5 13" id="KW-0479">Metal-binding</keyword>
<dbReference type="GO" id="GO:0046872">
    <property type="term" value="F:metal ion binding"/>
    <property type="evidence" value="ECO:0007669"/>
    <property type="project" value="UniProtKB-KW"/>
</dbReference>
<evidence type="ECO:0000256" key="4">
    <source>
        <dbReference type="ARBA" id="ARBA00013297"/>
    </source>
</evidence>
<reference evidence="17 18" key="1">
    <citation type="journal article" date="2011" name="Front. Microbiol.">
        <title>Genomic signatures of strain selection and enhancement in Bacillus atrophaeus var. globigii, a historical biowarfare simulant.</title>
        <authorList>
            <person name="Gibbons H.S."/>
            <person name="Broomall S.M."/>
            <person name="McNew L.A."/>
            <person name="Daligault H."/>
            <person name="Chapman C."/>
            <person name="Bruce D."/>
            <person name="Karavis M."/>
            <person name="Krepps M."/>
            <person name="McGregor P.A."/>
            <person name="Hong C."/>
            <person name="Park K.H."/>
            <person name="Akmal A."/>
            <person name="Feldman A."/>
            <person name="Lin J.S."/>
            <person name="Chang W.E."/>
            <person name="Higgs B.W."/>
            <person name="Demirev P."/>
            <person name="Lindquist J."/>
            <person name="Liem A."/>
            <person name="Fochler E."/>
            <person name="Read T.D."/>
            <person name="Tapia R."/>
            <person name="Johnson S."/>
            <person name="Bishop-Lilly K.A."/>
            <person name="Detter C."/>
            <person name="Han C."/>
            <person name="Sozhamannan S."/>
            <person name="Rosenzweig C.N."/>
            <person name="Skowronski E.W."/>
        </authorList>
    </citation>
    <scope>NUCLEOTIDE SEQUENCE [LARGE SCALE GENOMIC DNA]</scope>
    <source>
        <strain evidence="17 18">GYP-17</strain>
    </source>
</reference>
<comment type="caution">
    <text evidence="17">The sequence shown here is derived from an EMBL/GenBank/DDBJ whole genome shotgun (WGS) entry which is preliminary data.</text>
</comment>
<dbReference type="Proteomes" id="UP000288405">
    <property type="component" value="Unassembled WGS sequence"/>
</dbReference>
<dbReference type="InterPro" id="IPR020476">
    <property type="entry name" value="Nudix_hydrolase"/>
</dbReference>
<evidence type="ECO:0000256" key="1">
    <source>
        <dbReference type="ARBA" id="ARBA00001946"/>
    </source>
</evidence>
<evidence type="ECO:0000256" key="6">
    <source>
        <dbReference type="ARBA" id="ARBA00022801"/>
    </source>
</evidence>
<evidence type="ECO:0000256" key="13">
    <source>
        <dbReference type="PIRSR" id="PIRSR604385-2"/>
    </source>
</evidence>
<dbReference type="InterPro" id="IPR004385">
    <property type="entry name" value="NDP_pyrophosphatase"/>
</dbReference>
<comment type="catalytic activity">
    <reaction evidence="12">
        <text>ADP-D-ribose + H2O = D-ribose 5-phosphate + AMP + 2 H(+)</text>
        <dbReference type="Rhea" id="RHEA:10412"/>
        <dbReference type="ChEBI" id="CHEBI:15377"/>
        <dbReference type="ChEBI" id="CHEBI:15378"/>
        <dbReference type="ChEBI" id="CHEBI:57967"/>
        <dbReference type="ChEBI" id="CHEBI:78346"/>
        <dbReference type="ChEBI" id="CHEBI:456215"/>
        <dbReference type="EC" id="3.6.1.13"/>
    </reaction>
</comment>
<dbReference type="GO" id="GO:0005829">
    <property type="term" value="C:cytosol"/>
    <property type="evidence" value="ECO:0007669"/>
    <property type="project" value="TreeGrafter"/>
</dbReference>
<dbReference type="GO" id="GO:0019693">
    <property type="term" value="P:ribose phosphate metabolic process"/>
    <property type="evidence" value="ECO:0007669"/>
    <property type="project" value="TreeGrafter"/>
</dbReference>
<dbReference type="EMBL" id="PIPM01000012">
    <property type="protein sequence ID" value="RUO29451.1"/>
    <property type="molecule type" value="Genomic_DNA"/>
</dbReference>
<dbReference type="SUPFAM" id="SSF55811">
    <property type="entry name" value="Nudix"/>
    <property type="match status" value="1"/>
</dbReference>
<evidence type="ECO:0000256" key="2">
    <source>
        <dbReference type="ARBA" id="ARBA00007482"/>
    </source>
</evidence>
<comment type="function">
    <text evidence="8">Acts on ADP-mannose and ADP-glucose as well as ADP-ribose. Prevents glycogen biosynthesis. The reaction catalyzed by this enzyme is a limiting step of the gluconeogenic process.</text>
</comment>